<feature type="region of interest" description="Disordered" evidence="4">
    <location>
        <begin position="307"/>
        <end position="363"/>
    </location>
</feature>
<dbReference type="FunFam" id="2.40.40.50:FF:000001">
    <property type="entry name" value="Ubiquitin fusion degradation protein 1 homolog"/>
    <property type="match status" value="1"/>
</dbReference>
<dbReference type="Gene3D" id="2.40.40.50">
    <property type="entry name" value="Ubiquitin fusion degradation protein UFD1, N-terminal domain"/>
    <property type="match status" value="1"/>
</dbReference>
<feature type="domain" description="Ubiquitin fusion degradation protein UFD1 N-terminal subdomain 2" evidence="6">
    <location>
        <begin position="122"/>
        <end position="199"/>
    </location>
</feature>
<dbReference type="AlphaFoldDB" id="A0A6C1E733"/>
<dbReference type="GO" id="GO:0036503">
    <property type="term" value="P:ERAD pathway"/>
    <property type="evidence" value="ECO:0007669"/>
    <property type="project" value="TreeGrafter"/>
</dbReference>
<proteinExistence type="inferred from homology"/>
<evidence type="ECO:0000256" key="4">
    <source>
        <dbReference type="SAM" id="MobiDB-lite"/>
    </source>
</evidence>
<dbReference type="GO" id="GO:0034098">
    <property type="term" value="C:VCP-NPL4-UFD1 AAA ATPase complex"/>
    <property type="evidence" value="ECO:0007669"/>
    <property type="project" value="TreeGrafter"/>
</dbReference>
<keyword evidence="8" id="KW-1185">Reference proteome</keyword>
<dbReference type="OrthoDB" id="422728at2759"/>
<feature type="compositionally biased region" description="Basic and acidic residues" evidence="4">
    <location>
        <begin position="310"/>
        <end position="322"/>
    </location>
</feature>
<sequence>MFSGFSSFGGGNGFVNIPQTFEEFFRCYPIAMMNDRIRKDDANFGGKIFLPPSALSKLSMLNIRYPMLFKLTANENGNVTHGGVLEFIAEEGRVYLPQWMMETLGIQPGSLLQISSADVPLGQFVKLEPQSVDFLDISDPKAVLENVLRNFSTLTVDDVIEISYNGKTFKIKILEVKPESSSKSICVIETDLVTDFAPPVGYVEPDYKALKAQQDKEKKSPFSKGQVLDPSVLGQGSMSTRIDYAGITNSINNDRSKFVGKGQNISGKAPKRNPEPGQDLKNIKITFDGQPAKLDLPEGQLFFGFPMVLPKDDEGSDSEAKSNEQNFHGQGISLRKSNKRKPKKDHDSSKSKAPKSPEVIEID</sequence>
<evidence type="ECO:0000313" key="7">
    <source>
        <dbReference type="EMBL" id="QID85118.1"/>
    </source>
</evidence>
<dbReference type="GO" id="GO:0031593">
    <property type="term" value="F:polyubiquitin modification-dependent protein binding"/>
    <property type="evidence" value="ECO:0007669"/>
    <property type="project" value="TreeGrafter"/>
</dbReference>
<dbReference type="GO" id="GO:0032182">
    <property type="term" value="F:ubiquitin-like protein binding"/>
    <property type="evidence" value="ECO:0007669"/>
    <property type="project" value="UniProtKB-ARBA"/>
</dbReference>
<name>A0A6C1E733_SACPS</name>
<protein>
    <recommendedName>
        <fullName evidence="3">Ubiquitin fusion degradation protein 1</fullName>
    </recommendedName>
</protein>
<keyword evidence="2" id="KW-0833">Ubl conjugation pathway</keyword>
<accession>A0A6C1E733</accession>
<dbReference type="EMBL" id="CP049004">
    <property type="protein sequence ID" value="QID85118.1"/>
    <property type="molecule type" value="Genomic_DNA"/>
</dbReference>
<dbReference type="PANTHER" id="PTHR12555">
    <property type="entry name" value="UBIQUITIN FUSION DEGRADATON PROTEIN 1"/>
    <property type="match status" value="1"/>
</dbReference>
<evidence type="ECO:0000256" key="3">
    <source>
        <dbReference type="ARBA" id="ARBA00074895"/>
    </source>
</evidence>
<feature type="region of interest" description="Disordered" evidence="4">
    <location>
        <begin position="214"/>
        <end position="234"/>
    </location>
</feature>
<dbReference type="InterPro" id="IPR055418">
    <property type="entry name" value="UFD1_N2"/>
</dbReference>
<feature type="region of interest" description="Disordered" evidence="4">
    <location>
        <begin position="253"/>
        <end position="282"/>
    </location>
</feature>
<evidence type="ECO:0000259" key="6">
    <source>
        <dbReference type="Pfam" id="PF24842"/>
    </source>
</evidence>
<comment type="similarity">
    <text evidence="1">Belongs to the UFD1 family.</text>
</comment>
<dbReference type="Proteomes" id="UP000501346">
    <property type="component" value="Chromosome SeVII-ScVII"/>
</dbReference>
<evidence type="ECO:0000256" key="1">
    <source>
        <dbReference type="ARBA" id="ARBA00006043"/>
    </source>
</evidence>
<organism evidence="7 8">
    <name type="scientific">Saccharomyces pastorianus</name>
    <name type="common">Lager yeast</name>
    <name type="synonym">Saccharomyces cerevisiae x Saccharomyces eubayanus</name>
    <dbReference type="NCBI Taxonomy" id="27292"/>
    <lineage>
        <taxon>Eukaryota</taxon>
        <taxon>Fungi</taxon>
        <taxon>Dikarya</taxon>
        <taxon>Ascomycota</taxon>
        <taxon>Saccharomycotina</taxon>
        <taxon>Saccharomycetes</taxon>
        <taxon>Saccharomycetales</taxon>
        <taxon>Saccharomycetaceae</taxon>
        <taxon>Saccharomyces</taxon>
    </lineage>
</organism>
<feature type="domain" description="Ubiquitin fusion degradation protein UFD1 N-terminal subdomain 1" evidence="5">
    <location>
        <begin position="21"/>
        <end position="120"/>
    </location>
</feature>
<gene>
    <name evidence="7" type="primary">UFD1_2</name>
    <name evidence="7" type="ORF">GRS66_007671</name>
</gene>
<dbReference type="InterPro" id="IPR042299">
    <property type="entry name" value="Ufd1-like_Nn"/>
</dbReference>
<reference evidence="7 8" key="1">
    <citation type="journal article" date="2019" name="BMC Genomics">
        <title>Chromosome level assembly and comparative genome analysis confirm lager-brewing yeasts originated from a single hybridization.</title>
        <authorList>
            <person name="Salazar A.N."/>
            <person name="Gorter de Vries A.R."/>
            <person name="van den Broek M."/>
            <person name="Brouwers N."/>
            <person name="de la Torre Cortes P."/>
            <person name="Kuijpers N.G.A."/>
            <person name="Daran J.G."/>
            <person name="Abeel T."/>
        </authorList>
    </citation>
    <scope>NUCLEOTIDE SEQUENCE [LARGE SCALE GENOMIC DNA]</scope>
    <source>
        <strain evidence="7 8">CBS 1483</strain>
    </source>
</reference>
<dbReference type="Pfam" id="PF24842">
    <property type="entry name" value="UFD1_N2"/>
    <property type="match status" value="1"/>
</dbReference>
<evidence type="ECO:0000259" key="5">
    <source>
        <dbReference type="Pfam" id="PF03152"/>
    </source>
</evidence>
<dbReference type="FunFam" id="3.10.330.10:FF:000002">
    <property type="entry name" value="ubiquitin fusion degradation protein 1 homolog"/>
    <property type="match status" value="1"/>
</dbReference>
<dbReference type="Gene3D" id="3.10.330.10">
    <property type="match status" value="1"/>
</dbReference>
<dbReference type="InterPro" id="IPR004854">
    <property type="entry name" value="Ufd1-like"/>
</dbReference>
<evidence type="ECO:0000256" key="2">
    <source>
        <dbReference type="ARBA" id="ARBA00022786"/>
    </source>
</evidence>
<dbReference type="Pfam" id="PF03152">
    <property type="entry name" value="UFD1_N1"/>
    <property type="match status" value="1"/>
</dbReference>
<dbReference type="InterPro" id="IPR055417">
    <property type="entry name" value="UFD1_N1"/>
</dbReference>
<dbReference type="GO" id="GO:0006511">
    <property type="term" value="P:ubiquitin-dependent protein catabolic process"/>
    <property type="evidence" value="ECO:0007669"/>
    <property type="project" value="InterPro"/>
</dbReference>
<evidence type="ECO:0000313" key="8">
    <source>
        <dbReference type="Proteomes" id="UP000501346"/>
    </source>
</evidence>
<dbReference type="PANTHER" id="PTHR12555:SF13">
    <property type="entry name" value="UBIQUITIN RECOGNITION FACTOR IN ER-ASSOCIATED DEGRADATION PROTEIN 1"/>
    <property type="match status" value="1"/>
</dbReference>